<sequence>MGPLCPCLNKKAYDKGTRDISWGPLLTPGPWAVPKFPNGQSAPARPY</sequence>
<proteinExistence type="predicted"/>
<comment type="caution">
    <text evidence="1">The sequence shown here is derived from an EMBL/GenBank/DDBJ whole genome shotgun (WGS) entry which is preliminary data.</text>
</comment>
<evidence type="ECO:0000313" key="1">
    <source>
        <dbReference type="EMBL" id="CAI9584659.1"/>
    </source>
</evidence>
<keyword evidence="2" id="KW-1185">Reference proteome</keyword>
<dbReference type="EMBL" id="CATNWA010015568">
    <property type="protein sequence ID" value="CAI9584659.1"/>
    <property type="molecule type" value="Genomic_DNA"/>
</dbReference>
<evidence type="ECO:0000313" key="2">
    <source>
        <dbReference type="Proteomes" id="UP001162483"/>
    </source>
</evidence>
<feature type="non-terminal residue" evidence="1">
    <location>
        <position position="47"/>
    </location>
</feature>
<accession>A0ABN9EKA4</accession>
<organism evidence="1 2">
    <name type="scientific">Staurois parvus</name>
    <dbReference type="NCBI Taxonomy" id="386267"/>
    <lineage>
        <taxon>Eukaryota</taxon>
        <taxon>Metazoa</taxon>
        <taxon>Chordata</taxon>
        <taxon>Craniata</taxon>
        <taxon>Vertebrata</taxon>
        <taxon>Euteleostomi</taxon>
        <taxon>Amphibia</taxon>
        <taxon>Batrachia</taxon>
        <taxon>Anura</taxon>
        <taxon>Neobatrachia</taxon>
        <taxon>Ranoidea</taxon>
        <taxon>Ranidae</taxon>
        <taxon>Staurois</taxon>
    </lineage>
</organism>
<name>A0ABN9EKA4_9NEOB</name>
<reference evidence="1" key="1">
    <citation type="submission" date="2023-05" db="EMBL/GenBank/DDBJ databases">
        <authorList>
            <person name="Stuckert A."/>
        </authorList>
    </citation>
    <scope>NUCLEOTIDE SEQUENCE</scope>
</reference>
<dbReference type="Proteomes" id="UP001162483">
    <property type="component" value="Unassembled WGS sequence"/>
</dbReference>
<gene>
    <name evidence="1" type="ORF">SPARVUS_LOCUS10066985</name>
</gene>
<protein>
    <submittedName>
        <fullName evidence="1">Uncharacterized protein</fullName>
    </submittedName>
</protein>